<evidence type="ECO:0000313" key="2">
    <source>
        <dbReference type="EMBL" id="ETS77443.1"/>
    </source>
</evidence>
<dbReference type="Pfam" id="PF06985">
    <property type="entry name" value="HET"/>
    <property type="match status" value="1"/>
</dbReference>
<dbReference type="HOGENOM" id="CLU_004184_7_5_1"/>
<dbReference type="InterPro" id="IPR052895">
    <property type="entry name" value="HetReg/Transcr_Mod"/>
</dbReference>
<dbReference type="InterPro" id="IPR010730">
    <property type="entry name" value="HET"/>
</dbReference>
<sequence length="661" mass="74740">MTSAAETTLYGEGLDRDRKQIRLLTVLQTFDPSEVVRGQLETVSLLEEPEYVALSYVWGDYDAECVDRVVINGQVRDVTRNLASALWHFRGNHMNRGNGKQLRIWVDALCINQRDLDERRHQVGMMGDVYSQATFVYSWVAGPKDISTPHAIAIINEIMTKMDAEEGETMYHQNQALGVDLSPQMVAKFTRVVSETPKLCEQWNNTPIHQLNPTWSAIFALNRLEYWSRIWVYQEMILSSDRIDCHVFICGYSTVTATALYAFCRLTTAMLRHSEVTDLKPAAIAPEVWATLKQNDILLAIQIQKLRKIMISHRHSGTGGMSSSQIFLLHMDCKASDPRDMMYATLGILPLDIRVDYTLSVRQVYLDWYSAVFSKTDPASRNEPSDKFLSSTLANAGALTRETNPHRLPYWLPDFNNASSEDQFSVDFLPKRTCYFDDARHQCFENGVLKIRGALCDTITQCLTLDDSAPLEYFKGPAMHDLKSQFSPALWPTHAFELIFLSTMIWGGLQFAGQLSAYMSTGLPLEELLLLVKSMAAHSSDEDIIAALSSDSRLLGADSNQSKSLEMIGPIMYQLRMELRIKTKGCCLFKTAMGYGGITRVGARIGDTLCLMNGCGSPILLRREIDDWVHLASCYVDNISNEPLLEIIQRHNLEVKWFDIQ</sequence>
<protein>
    <recommendedName>
        <fullName evidence="1">Heterokaryon incompatibility domain-containing protein</fullName>
    </recommendedName>
</protein>
<feature type="domain" description="Heterokaryon incompatibility" evidence="1">
    <location>
        <begin position="51"/>
        <end position="235"/>
    </location>
</feature>
<dbReference type="PANTHER" id="PTHR24148">
    <property type="entry name" value="ANKYRIN REPEAT DOMAIN-CONTAINING PROTEIN 39 HOMOLOG-RELATED"/>
    <property type="match status" value="1"/>
</dbReference>
<evidence type="ECO:0000259" key="1">
    <source>
        <dbReference type="Pfam" id="PF06985"/>
    </source>
</evidence>
<dbReference type="InParanoid" id="W3WU82"/>
<dbReference type="KEGG" id="pfy:PFICI_11317"/>
<dbReference type="OrthoDB" id="5386682at2759"/>
<gene>
    <name evidence="2" type="ORF">PFICI_11317</name>
</gene>
<evidence type="ECO:0000313" key="3">
    <source>
        <dbReference type="Proteomes" id="UP000030651"/>
    </source>
</evidence>
<organism evidence="2 3">
    <name type="scientific">Pestalotiopsis fici (strain W106-1 / CGMCC3.15140)</name>
    <dbReference type="NCBI Taxonomy" id="1229662"/>
    <lineage>
        <taxon>Eukaryota</taxon>
        <taxon>Fungi</taxon>
        <taxon>Dikarya</taxon>
        <taxon>Ascomycota</taxon>
        <taxon>Pezizomycotina</taxon>
        <taxon>Sordariomycetes</taxon>
        <taxon>Xylariomycetidae</taxon>
        <taxon>Amphisphaeriales</taxon>
        <taxon>Sporocadaceae</taxon>
        <taxon>Pestalotiopsis</taxon>
    </lineage>
</organism>
<dbReference type="PANTHER" id="PTHR24148:SF73">
    <property type="entry name" value="HET DOMAIN PROTEIN (AFU_ORTHOLOGUE AFUA_8G01020)"/>
    <property type="match status" value="1"/>
</dbReference>
<proteinExistence type="predicted"/>
<dbReference type="eggNOG" id="ENOG502T5XW">
    <property type="taxonomic scope" value="Eukaryota"/>
</dbReference>
<dbReference type="AlphaFoldDB" id="W3WU82"/>
<name>W3WU82_PESFW</name>
<dbReference type="RefSeq" id="XP_007838089.1">
    <property type="nucleotide sequence ID" value="XM_007839898.1"/>
</dbReference>
<accession>W3WU82</accession>
<dbReference type="Proteomes" id="UP000030651">
    <property type="component" value="Unassembled WGS sequence"/>
</dbReference>
<reference evidence="3" key="1">
    <citation type="journal article" date="2015" name="BMC Genomics">
        <title>Genomic and transcriptomic analysis of the endophytic fungus Pestalotiopsis fici reveals its lifestyle and high potential for synthesis of natural products.</title>
        <authorList>
            <person name="Wang X."/>
            <person name="Zhang X."/>
            <person name="Liu L."/>
            <person name="Xiang M."/>
            <person name="Wang W."/>
            <person name="Sun X."/>
            <person name="Che Y."/>
            <person name="Guo L."/>
            <person name="Liu G."/>
            <person name="Guo L."/>
            <person name="Wang C."/>
            <person name="Yin W.B."/>
            <person name="Stadler M."/>
            <person name="Zhang X."/>
            <person name="Liu X."/>
        </authorList>
    </citation>
    <scope>NUCLEOTIDE SEQUENCE [LARGE SCALE GENOMIC DNA]</scope>
    <source>
        <strain evidence="3">W106-1 / CGMCC3.15140</strain>
    </source>
</reference>
<keyword evidence="3" id="KW-1185">Reference proteome</keyword>
<dbReference type="GeneID" id="19276330"/>
<dbReference type="EMBL" id="KI912116">
    <property type="protein sequence ID" value="ETS77443.1"/>
    <property type="molecule type" value="Genomic_DNA"/>
</dbReference>